<evidence type="ECO:0000313" key="5">
    <source>
        <dbReference type="EMBL" id="OGH95230.1"/>
    </source>
</evidence>
<protein>
    <recommendedName>
        <fullName evidence="4">M23ase beta-sheet core domain-containing protein</fullName>
    </recommendedName>
</protein>
<evidence type="ECO:0000313" key="6">
    <source>
        <dbReference type="Proteomes" id="UP000178254"/>
    </source>
</evidence>
<dbReference type="Pfam" id="PF01551">
    <property type="entry name" value="Peptidase_M23"/>
    <property type="match status" value="1"/>
</dbReference>
<keyword evidence="1 3" id="KW-0732">Signal</keyword>
<feature type="chain" id="PRO_5009526003" description="M23ase beta-sheet core domain-containing protein" evidence="3">
    <location>
        <begin position="27"/>
        <end position="410"/>
    </location>
</feature>
<feature type="signal peptide" evidence="3">
    <location>
        <begin position="1"/>
        <end position="26"/>
    </location>
</feature>
<feature type="domain" description="M23ase beta-sheet core" evidence="4">
    <location>
        <begin position="302"/>
        <end position="404"/>
    </location>
</feature>
<dbReference type="PANTHER" id="PTHR21666">
    <property type="entry name" value="PEPTIDASE-RELATED"/>
    <property type="match status" value="1"/>
</dbReference>
<dbReference type="Proteomes" id="UP000178254">
    <property type="component" value="Unassembled WGS sequence"/>
</dbReference>
<dbReference type="CDD" id="cd12797">
    <property type="entry name" value="M23_peptidase"/>
    <property type="match status" value="1"/>
</dbReference>
<dbReference type="InterPro" id="IPR016047">
    <property type="entry name" value="M23ase_b-sheet_dom"/>
</dbReference>
<dbReference type="PANTHER" id="PTHR21666:SF289">
    <property type="entry name" value="L-ALA--D-GLU ENDOPEPTIDASE"/>
    <property type="match status" value="1"/>
</dbReference>
<evidence type="ECO:0000259" key="4">
    <source>
        <dbReference type="Pfam" id="PF01551"/>
    </source>
</evidence>
<evidence type="ECO:0000256" key="1">
    <source>
        <dbReference type="ARBA" id="ARBA00022729"/>
    </source>
</evidence>
<dbReference type="EMBL" id="MFRE01000001">
    <property type="protein sequence ID" value="OGH95230.1"/>
    <property type="molecule type" value="Genomic_DNA"/>
</dbReference>
<proteinExistence type="predicted"/>
<organism evidence="5 6">
    <name type="scientific">Candidatus Magasanikbacteria bacterium RIFOXYD2_FULL_41_14</name>
    <dbReference type="NCBI Taxonomy" id="1798709"/>
    <lineage>
        <taxon>Bacteria</taxon>
        <taxon>Candidatus Magasanikiibacteriota</taxon>
    </lineage>
</organism>
<reference evidence="5 6" key="1">
    <citation type="journal article" date="2016" name="Nat. Commun.">
        <title>Thousands of microbial genomes shed light on interconnected biogeochemical processes in an aquifer system.</title>
        <authorList>
            <person name="Anantharaman K."/>
            <person name="Brown C.T."/>
            <person name="Hug L.A."/>
            <person name="Sharon I."/>
            <person name="Castelle C.J."/>
            <person name="Probst A.J."/>
            <person name="Thomas B.C."/>
            <person name="Singh A."/>
            <person name="Wilkins M.J."/>
            <person name="Karaoz U."/>
            <person name="Brodie E.L."/>
            <person name="Williams K.H."/>
            <person name="Hubbard S.S."/>
            <person name="Banfield J.F."/>
        </authorList>
    </citation>
    <scope>NUCLEOTIDE SEQUENCE [LARGE SCALE GENOMIC DNA]</scope>
</reference>
<gene>
    <name evidence="5" type="ORF">A2538_01345</name>
</gene>
<evidence type="ECO:0000256" key="2">
    <source>
        <dbReference type="SAM" id="Coils"/>
    </source>
</evidence>
<dbReference type="SUPFAM" id="SSF51261">
    <property type="entry name" value="Duplicated hybrid motif"/>
    <property type="match status" value="1"/>
</dbReference>
<dbReference type="STRING" id="1798709.A2538_01345"/>
<name>A0A1F6PGN6_9BACT</name>
<dbReference type="AlphaFoldDB" id="A0A1F6PGN6"/>
<dbReference type="InterPro" id="IPR050570">
    <property type="entry name" value="Cell_wall_metabolism_enzyme"/>
</dbReference>
<evidence type="ECO:0000256" key="3">
    <source>
        <dbReference type="SAM" id="SignalP"/>
    </source>
</evidence>
<accession>A0A1F6PGN6</accession>
<feature type="coiled-coil region" evidence="2">
    <location>
        <begin position="229"/>
        <end position="263"/>
    </location>
</feature>
<comment type="caution">
    <text evidence="5">The sequence shown here is derived from an EMBL/GenBank/DDBJ whole genome shotgun (WGS) entry which is preliminary data.</text>
</comment>
<dbReference type="Gene3D" id="2.70.70.10">
    <property type="entry name" value="Glucose Permease (Domain IIA)"/>
    <property type="match status" value="1"/>
</dbReference>
<dbReference type="GO" id="GO:0004222">
    <property type="term" value="F:metalloendopeptidase activity"/>
    <property type="evidence" value="ECO:0007669"/>
    <property type="project" value="TreeGrafter"/>
</dbReference>
<keyword evidence="2" id="KW-0175">Coiled coil</keyword>
<dbReference type="InterPro" id="IPR011055">
    <property type="entry name" value="Dup_hybrid_motif"/>
</dbReference>
<dbReference type="Gene3D" id="6.10.250.3150">
    <property type="match status" value="1"/>
</dbReference>
<sequence length="410" mass="45912">MKKLFKIISAFIITGVLALTPFLVFAQETGGNQAEIDALNAEIAKRKDTITQLESTIATYDKSIKQKQLEGNSLKNQIAITDDAIAQIEAEAQLTEENIKQTDLSIQALEISIGDKETTISRQQSIISQIIQSLLINDRKNFLEIMLTNDNFADFYNQAKYLESIYTDLGRSVKTVRLAKEDLQDKKVQASAKKKTYEDLKVELVNKQTDLSEKASYKSGLLTQTKADERRYQAMVDSLRKQYQLVENEVRTYEDKIRQKLSAQNKLETNDADYAFSWPVPSHYITSYFHDKSYPFKQIFEHSAIDLRASQGTPVMAAASGYVGRSRTCTASTCYSYVLIVHTSDLSTVYGHLSKIIVAEDQFVNRGDIIGYSGATPGTVGAGPFVTGPHLHFEVRLNGIPVDPLGYLIQ</sequence>